<dbReference type="UniPathway" id="UPA00031">
    <property type="reaction ID" value="UER00012"/>
</dbReference>
<dbReference type="PANTHER" id="PTHR43643">
    <property type="entry name" value="HISTIDINOL-PHOSPHATE AMINOTRANSFERASE 2"/>
    <property type="match status" value="1"/>
</dbReference>
<keyword evidence="14" id="KW-1185">Reference proteome</keyword>
<evidence type="ECO:0000256" key="2">
    <source>
        <dbReference type="ARBA" id="ARBA00005011"/>
    </source>
</evidence>
<keyword evidence="9 11" id="KW-0368">Histidine biosynthesis</keyword>
<keyword evidence="8 11" id="KW-0663">Pyridoxal phosphate</keyword>
<evidence type="ECO:0000256" key="4">
    <source>
        <dbReference type="ARBA" id="ARBA00011738"/>
    </source>
</evidence>
<evidence type="ECO:0000256" key="1">
    <source>
        <dbReference type="ARBA" id="ARBA00001933"/>
    </source>
</evidence>
<dbReference type="GO" id="GO:0000105">
    <property type="term" value="P:L-histidine biosynthetic process"/>
    <property type="evidence" value="ECO:0007669"/>
    <property type="project" value="UniProtKB-UniRule"/>
</dbReference>
<dbReference type="OrthoDB" id="9809616at2"/>
<dbReference type="Gene3D" id="3.90.1150.10">
    <property type="entry name" value="Aspartate Aminotransferase, domain 1"/>
    <property type="match status" value="1"/>
</dbReference>
<comment type="pathway">
    <text evidence="2 11">Amino-acid biosynthesis; L-histidine biosynthesis; L-histidine from 5-phospho-alpha-D-ribose 1-diphosphate: step 7/9.</text>
</comment>
<dbReference type="InterPro" id="IPR015421">
    <property type="entry name" value="PyrdxlP-dep_Trfase_major"/>
</dbReference>
<dbReference type="Pfam" id="PF00155">
    <property type="entry name" value="Aminotran_1_2"/>
    <property type="match status" value="1"/>
</dbReference>
<dbReference type="GO" id="GO:0030170">
    <property type="term" value="F:pyridoxal phosphate binding"/>
    <property type="evidence" value="ECO:0007669"/>
    <property type="project" value="InterPro"/>
</dbReference>
<dbReference type="InterPro" id="IPR005861">
    <property type="entry name" value="HisP_aminotrans"/>
</dbReference>
<evidence type="ECO:0000256" key="11">
    <source>
        <dbReference type="HAMAP-Rule" id="MF_01023"/>
    </source>
</evidence>
<evidence type="ECO:0000256" key="9">
    <source>
        <dbReference type="ARBA" id="ARBA00023102"/>
    </source>
</evidence>
<dbReference type="InterPro" id="IPR015424">
    <property type="entry name" value="PyrdxlP-dep_Trfase"/>
</dbReference>
<evidence type="ECO:0000313" key="13">
    <source>
        <dbReference type="EMBL" id="PLW77216.1"/>
    </source>
</evidence>
<evidence type="ECO:0000256" key="3">
    <source>
        <dbReference type="ARBA" id="ARBA00007970"/>
    </source>
</evidence>
<proteinExistence type="inferred from homology"/>
<dbReference type="PROSITE" id="PS00599">
    <property type="entry name" value="AA_TRANSFER_CLASS_2"/>
    <property type="match status" value="1"/>
</dbReference>
<dbReference type="EMBL" id="PKUQ01000018">
    <property type="protein sequence ID" value="PLW77216.1"/>
    <property type="molecule type" value="Genomic_DNA"/>
</dbReference>
<evidence type="ECO:0000256" key="8">
    <source>
        <dbReference type="ARBA" id="ARBA00022898"/>
    </source>
</evidence>
<comment type="caution">
    <text evidence="13">The sequence shown here is derived from an EMBL/GenBank/DDBJ whole genome shotgun (WGS) entry which is preliminary data.</text>
</comment>
<dbReference type="InterPro" id="IPR001917">
    <property type="entry name" value="Aminotrans_II_pyridoxalP_BS"/>
</dbReference>
<keyword evidence="5 11" id="KW-0032">Aminotransferase</keyword>
<sequence>MTSQKFILRSELTTLKPYNAGLSLQDVAEKAAGKPIAKLASNENPYQMPNVIAEAMHQEIATAYRYPDPQGRALAKSIAEFCGCDAEQVILGNGSEDLLNILARTILRSGDEVVTLYPSFPLHEDYAIMMGAHVTRIGLVDHNKIDVDALVKAVSRPVRLTIFANPMNPTGLWLTADELDRVLAAQHPQSVLCIDEAYLEFASYQSDGQSYLPATERLKHHDKPLLVLRTFSKAYGLAGLRIGYGLTNNSTLRLGLDLVRTPFNANSVAQAGAVVALQNPAAIYPVLQQIVEQRQMLLTGLEALGLFVLPSLGNFLFFSTSEPATQIAEKLICEGVIVKPWKQAGYENWLRVSVGVEQENRQFLSALAGILTQNT</sequence>
<evidence type="ECO:0000256" key="5">
    <source>
        <dbReference type="ARBA" id="ARBA00022576"/>
    </source>
</evidence>
<organism evidence="13 14">
    <name type="scientific">Cohaesibacter celericrescens</name>
    <dbReference type="NCBI Taxonomy" id="2067669"/>
    <lineage>
        <taxon>Bacteria</taxon>
        <taxon>Pseudomonadati</taxon>
        <taxon>Pseudomonadota</taxon>
        <taxon>Alphaproteobacteria</taxon>
        <taxon>Hyphomicrobiales</taxon>
        <taxon>Cohaesibacteraceae</taxon>
    </lineage>
</organism>
<comment type="similarity">
    <text evidence="3 11">Belongs to the class-II pyridoxal-phosphate-dependent aminotransferase family. Histidinol-phosphate aminotransferase subfamily.</text>
</comment>
<evidence type="ECO:0000256" key="6">
    <source>
        <dbReference type="ARBA" id="ARBA00022605"/>
    </source>
</evidence>
<dbReference type="GO" id="GO:0004400">
    <property type="term" value="F:histidinol-phosphate transaminase activity"/>
    <property type="evidence" value="ECO:0007669"/>
    <property type="project" value="UniProtKB-UniRule"/>
</dbReference>
<dbReference type="NCBIfam" id="TIGR01141">
    <property type="entry name" value="hisC"/>
    <property type="match status" value="1"/>
</dbReference>
<dbReference type="InterPro" id="IPR015422">
    <property type="entry name" value="PyrdxlP-dep_Trfase_small"/>
</dbReference>
<dbReference type="RefSeq" id="WP_101533832.1">
    <property type="nucleotide sequence ID" value="NZ_PKUQ01000018.1"/>
</dbReference>
<dbReference type="Gene3D" id="3.40.640.10">
    <property type="entry name" value="Type I PLP-dependent aspartate aminotransferase-like (Major domain)"/>
    <property type="match status" value="1"/>
</dbReference>
<comment type="catalytic activity">
    <reaction evidence="10 11">
        <text>L-histidinol phosphate + 2-oxoglutarate = 3-(imidazol-4-yl)-2-oxopropyl phosphate + L-glutamate</text>
        <dbReference type="Rhea" id="RHEA:23744"/>
        <dbReference type="ChEBI" id="CHEBI:16810"/>
        <dbReference type="ChEBI" id="CHEBI:29985"/>
        <dbReference type="ChEBI" id="CHEBI:57766"/>
        <dbReference type="ChEBI" id="CHEBI:57980"/>
        <dbReference type="EC" id="2.6.1.9"/>
    </reaction>
</comment>
<feature type="modified residue" description="N6-(pyridoxal phosphate)lysine" evidence="11">
    <location>
        <position position="233"/>
    </location>
</feature>
<evidence type="ECO:0000256" key="10">
    <source>
        <dbReference type="ARBA" id="ARBA00047481"/>
    </source>
</evidence>
<dbReference type="Proteomes" id="UP000234881">
    <property type="component" value="Unassembled WGS sequence"/>
</dbReference>
<dbReference type="InterPro" id="IPR004839">
    <property type="entry name" value="Aminotransferase_I/II_large"/>
</dbReference>
<dbReference type="AlphaFoldDB" id="A0A2N5XRR4"/>
<keyword evidence="6 11" id="KW-0028">Amino-acid biosynthesis</keyword>
<dbReference type="InterPro" id="IPR050106">
    <property type="entry name" value="HistidinolP_aminotransfase"/>
</dbReference>
<evidence type="ECO:0000313" key="14">
    <source>
        <dbReference type="Proteomes" id="UP000234881"/>
    </source>
</evidence>
<name>A0A2N5XRR4_9HYPH</name>
<comment type="cofactor">
    <cofactor evidence="1 11">
        <name>pyridoxal 5'-phosphate</name>
        <dbReference type="ChEBI" id="CHEBI:597326"/>
    </cofactor>
</comment>
<protein>
    <recommendedName>
        <fullName evidence="11">Histidinol-phosphate aminotransferase</fullName>
        <ecNumber evidence="11">2.6.1.9</ecNumber>
    </recommendedName>
    <alternativeName>
        <fullName evidence="11">Imidazole acetol-phosphate transaminase</fullName>
    </alternativeName>
</protein>
<gene>
    <name evidence="11 13" type="primary">hisC</name>
    <name evidence="13" type="ORF">C0081_10745</name>
</gene>
<comment type="subunit">
    <text evidence="4 11">Homodimer.</text>
</comment>
<keyword evidence="7 11" id="KW-0808">Transferase</keyword>
<dbReference type="CDD" id="cd00609">
    <property type="entry name" value="AAT_like"/>
    <property type="match status" value="1"/>
</dbReference>
<accession>A0A2N5XRR4</accession>
<evidence type="ECO:0000259" key="12">
    <source>
        <dbReference type="Pfam" id="PF00155"/>
    </source>
</evidence>
<reference evidence="13 14" key="1">
    <citation type="submission" date="2018-01" db="EMBL/GenBank/DDBJ databases">
        <title>The draft genome sequence of Cohaesibacter sp. H1304.</title>
        <authorList>
            <person name="Wang N.-N."/>
            <person name="Du Z.-J."/>
        </authorList>
    </citation>
    <scope>NUCLEOTIDE SEQUENCE [LARGE SCALE GENOMIC DNA]</scope>
    <source>
        <strain evidence="13 14">H1304</strain>
    </source>
</reference>
<dbReference type="EC" id="2.6.1.9" evidence="11"/>
<dbReference type="HAMAP" id="MF_01023">
    <property type="entry name" value="HisC_aminotrans_2"/>
    <property type="match status" value="1"/>
</dbReference>
<feature type="domain" description="Aminotransferase class I/classII large" evidence="12">
    <location>
        <begin position="36"/>
        <end position="366"/>
    </location>
</feature>
<evidence type="ECO:0000256" key="7">
    <source>
        <dbReference type="ARBA" id="ARBA00022679"/>
    </source>
</evidence>
<dbReference type="PANTHER" id="PTHR43643:SF6">
    <property type="entry name" value="HISTIDINOL-PHOSPHATE AMINOTRANSFERASE"/>
    <property type="match status" value="1"/>
</dbReference>
<dbReference type="SUPFAM" id="SSF53383">
    <property type="entry name" value="PLP-dependent transferases"/>
    <property type="match status" value="1"/>
</dbReference>